<protein>
    <submittedName>
        <fullName evidence="4">GNAT family N-acetyltransferase</fullName>
    </submittedName>
</protein>
<keyword evidence="5" id="KW-1185">Reference proteome</keyword>
<accession>A0A506U1J1</accession>
<comment type="caution">
    <text evidence="4">The sequence shown here is derived from an EMBL/GenBank/DDBJ whole genome shotgun (WGS) entry which is preliminary data.</text>
</comment>
<keyword evidence="1 4" id="KW-0808">Transferase</keyword>
<proteinExistence type="predicted"/>
<evidence type="ECO:0000313" key="4">
    <source>
        <dbReference type="EMBL" id="TPW27121.1"/>
    </source>
</evidence>
<dbReference type="PANTHER" id="PTHR43877">
    <property type="entry name" value="AMINOALKYLPHOSPHONATE N-ACETYLTRANSFERASE-RELATED-RELATED"/>
    <property type="match status" value="1"/>
</dbReference>
<dbReference type="OrthoDB" id="2135706at2"/>
<dbReference type="SUPFAM" id="SSF55729">
    <property type="entry name" value="Acyl-CoA N-acyltransferases (Nat)"/>
    <property type="match status" value="1"/>
</dbReference>
<dbReference type="InterPro" id="IPR000182">
    <property type="entry name" value="GNAT_dom"/>
</dbReference>
<dbReference type="EMBL" id="VHLH01000023">
    <property type="protein sequence ID" value="TPW27121.1"/>
    <property type="molecule type" value="Genomic_DNA"/>
</dbReference>
<organism evidence="4 5">
    <name type="scientific">Pararhizobium mangrovi</name>
    <dbReference type="NCBI Taxonomy" id="2590452"/>
    <lineage>
        <taxon>Bacteria</taxon>
        <taxon>Pseudomonadati</taxon>
        <taxon>Pseudomonadota</taxon>
        <taxon>Alphaproteobacteria</taxon>
        <taxon>Hyphomicrobiales</taxon>
        <taxon>Rhizobiaceae</taxon>
        <taxon>Rhizobium/Agrobacterium group</taxon>
        <taxon>Pararhizobium</taxon>
    </lineage>
</organism>
<dbReference type="Gene3D" id="3.40.630.30">
    <property type="match status" value="1"/>
</dbReference>
<dbReference type="InterPro" id="IPR016181">
    <property type="entry name" value="Acyl_CoA_acyltransferase"/>
</dbReference>
<gene>
    <name evidence="4" type="ORF">FJU11_12305</name>
</gene>
<evidence type="ECO:0000313" key="5">
    <source>
        <dbReference type="Proteomes" id="UP000320314"/>
    </source>
</evidence>
<dbReference type="AlphaFoldDB" id="A0A506U1J1"/>
<dbReference type="GO" id="GO:0016747">
    <property type="term" value="F:acyltransferase activity, transferring groups other than amino-acyl groups"/>
    <property type="evidence" value="ECO:0007669"/>
    <property type="project" value="InterPro"/>
</dbReference>
<name>A0A506U1J1_9HYPH</name>
<sequence length="172" mass="18719">MSNAAKGAASLVTVRNAYPHETGLLAEIGYAAWLAAVASWGESTAALAPAVRQSYERFCHEHRSLILVGETNVAVAGWGARENRRNEISDLWVDPDHQGQGVGSAVLAALEAEIVGLGYETAELHTHARNIPAIELYKRRGYRISSLSDRYSPSLDRDVATVFMTKELADVR</sequence>
<reference evidence="4 5" key="1">
    <citation type="submission" date="2019-06" db="EMBL/GenBank/DDBJ databases">
        <authorList>
            <person name="Li M."/>
        </authorList>
    </citation>
    <scope>NUCLEOTIDE SEQUENCE [LARGE SCALE GENOMIC DNA]</scope>
    <source>
        <strain evidence="4 5">BGMRC6574</strain>
    </source>
</reference>
<dbReference type="InterPro" id="IPR050832">
    <property type="entry name" value="Bact_Acetyltransf"/>
</dbReference>
<feature type="domain" description="N-acetyltransferase" evidence="3">
    <location>
        <begin position="26"/>
        <end position="169"/>
    </location>
</feature>
<dbReference type="PROSITE" id="PS51186">
    <property type="entry name" value="GNAT"/>
    <property type="match status" value="1"/>
</dbReference>
<evidence type="ECO:0000256" key="1">
    <source>
        <dbReference type="ARBA" id="ARBA00022679"/>
    </source>
</evidence>
<dbReference type="CDD" id="cd04301">
    <property type="entry name" value="NAT_SF"/>
    <property type="match status" value="1"/>
</dbReference>
<evidence type="ECO:0000256" key="2">
    <source>
        <dbReference type="ARBA" id="ARBA00023315"/>
    </source>
</evidence>
<dbReference type="PANTHER" id="PTHR43877:SF2">
    <property type="entry name" value="AMINOALKYLPHOSPHONATE N-ACETYLTRANSFERASE-RELATED"/>
    <property type="match status" value="1"/>
</dbReference>
<evidence type="ECO:0000259" key="3">
    <source>
        <dbReference type="PROSITE" id="PS51186"/>
    </source>
</evidence>
<dbReference type="Proteomes" id="UP000320314">
    <property type="component" value="Unassembled WGS sequence"/>
</dbReference>
<dbReference type="Pfam" id="PF00583">
    <property type="entry name" value="Acetyltransf_1"/>
    <property type="match status" value="1"/>
</dbReference>
<keyword evidence="2" id="KW-0012">Acyltransferase</keyword>